<accession>A0AAP2GGU3</accession>
<dbReference type="InterPro" id="IPR012944">
    <property type="entry name" value="SusD_RagB_dom"/>
</dbReference>
<dbReference type="RefSeq" id="WP_254158814.1">
    <property type="nucleotide sequence ID" value="NZ_JAHESF010000001.1"/>
</dbReference>
<dbReference type="Pfam" id="PF07980">
    <property type="entry name" value="SusD_RagB"/>
    <property type="match status" value="1"/>
</dbReference>
<keyword evidence="3 6" id="KW-0732">Signal</keyword>
<evidence type="ECO:0000256" key="5">
    <source>
        <dbReference type="ARBA" id="ARBA00023237"/>
    </source>
</evidence>
<feature type="signal peptide" evidence="6">
    <location>
        <begin position="1"/>
        <end position="30"/>
    </location>
</feature>
<keyword evidence="4" id="KW-0472">Membrane</keyword>
<dbReference type="Proteomes" id="UP001319200">
    <property type="component" value="Unassembled WGS sequence"/>
</dbReference>
<dbReference type="SUPFAM" id="SSF48452">
    <property type="entry name" value="TPR-like"/>
    <property type="match status" value="1"/>
</dbReference>
<dbReference type="Pfam" id="PF14322">
    <property type="entry name" value="SusD-like_3"/>
    <property type="match status" value="1"/>
</dbReference>
<feature type="chain" id="PRO_5042896398" evidence="6">
    <location>
        <begin position="31"/>
        <end position="629"/>
    </location>
</feature>
<organism evidence="9 10">
    <name type="scientific">Chryseosolibacter histidini</name>
    <dbReference type="NCBI Taxonomy" id="2782349"/>
    <lineage>
        <taxon>Bacteria</taxon>
        <taxon>Pseudomonadati</taxon>
        <taxon>Bacteroidota</taxon>
        <taxon>Cytophagia</taxon>
        <taxon>Cytophagales</taxon>
        <taxon>Chryseotaleaceae</taxon>
        <taxon>Chryseosolibacter</taxon>
    </lineage>
</organism>
<evidence type="ECO:0000259" key="8">
    <source>
        <dbReference type="Pfam" id="PF14322"/>
    </source>
</evidence>
<comment type="caution">
    <text evidence="9">The sequence shown here is derived from an EMBL/GenBank/DDBJ whole genome shotgun (WGS) entry which is preliminary data.</text>
</comment>
<dbReference type="InterPro" id="IPR033985">
    <property type="entry name" value="SusD-like_N"/>
</dbReference>
<dbReference type="AlphaFoldDB" id="A0AAP2GGU3"/>
<keyword evidence="5" id="KW-0998">Cell outer membrane</keyword>
<evidence type="ECO:0000313" key="10">
    <source>
        <dbReference type="Proteomes" id="UP001319200"/>
    </source>
</evidence>
<protein>
    <submittedName>
        <fullName evidence="9">RagB/SusD family nutrient uptake outer membrane protein</fullName>
    </submittedName>
</protein>
<feature type="domain" description="SusD-like N-terminal" evidence="8">
    <location>
        <begin position="105"/>
        <end position="236"/>
    </location>
</feature>
<evidence type="ECO:0000256" key="2">
    <source>
        <dbReference type="ARBA" id="ARBA00006275"/>
    </source>
</evidence>
<comment type="similarity">
    <text evidence="2">Belongs to the SusD family.</text>
</comment>
<feature type="domain" description="RagB/SusD" evidence="7">
    <location>
        <begin position="402"/>
        <end position="628"/>
    </location>
</feature>
<sequence>MITKNNTTKISQIMAALAFMALTLLPTACSDLLDQPSANALSADQFWRSEGDATTALMGAYSAVRQCFDRDYYFDGQGEFVYHNFNATASTNPYNGGSYNPSGYGSNFDTYFRYLYGAVIRTNYVVVNVEKMLPTVPASSVANLESIIGEARLLRALVYFRLISMWGDVPYFENVPTGIGENNAVFALMSRTPIATIKGKILEDLTYAYDKLPEKKPAAGRGSKPAALALRGKVQLFWGSWNKFGWPELSTFTPSSSEATAAYTAAADDFRKVINDFGLTLYRGGDPGQIDALGKADILPNYFYLFQPAASNDVSNTEFIMSFNHGTTGTGQGEELMRDFGTRTNQFAQGGTKPRFALADRYQSVTTGDFATPLIKGNPAPGSDANNTILPPSTPNHALNPQSYANRDYRMKATMMWNFEMILGSASLKSTGMSPFIYGNNGQTIKINSATANYVTVNADNNQTGYLFRKFIRNYAGQDRSDGDFSWPVIRLADVYLMYAEATNEVSGPQGDAIALVNKVRFRGNLPPLAGAKTADYASFFAAIEQERIVELVAEGQRSFDLRRWRAIERAWDPTGTNVGTDTRDTKNANSMVYFRNATPLTYQQCYIFRIPPGERDKNPNLTQNTPWL</sequence>
<comment type="subcellular location">
    <subcellularLocation>
        <location evidence="1">Cell outer membrane</location>
    </subcellularLocation>
</comment>
<dbReference type="EMBL" id="JAHESF010000001">
    <property type="protein sequence ID" value="MBT1695304.1"/>
    <property type="molecule type" value="Genomic_DNA"/>
</dbReference>
<evidence type="ECO:0000256" key="1">
    <source>
        <dbReference type="ARBA" id="ARBA00004442"/>
    </source>
</evidence>
<evidence type="ECO:0000256" key="6">
    <source>
        <dbReference type="SAM" id="SignalP"/>
    </source>
</evidence>
<name>A0AAP2GGU3_9BACT</name>
<evidence type="ECO:0000256" key="4">
    <source>
        <dbReference type="ARBA" id="ARBA00023136"/>
    </source>
</evidence>
<dbReference type="InterPro" id="IPR011990">
    <property type="entry name" value="TPR-like_helical_dom_sf"/>
</dbReference>
<gene>
    <name evidence="9" type="ORF">KK083_00360</name>
</gene>
<dbReference type="Gene3D" id="1.25.40.390">
    <property type="match status" value="1"/>
</dbReference>
<evidence type="ECO:0000256" key="3">
    <source>
        <dbReference type="ARBA" id="ARBA00022729"/>
    </source>
</evidence>
<evidence type="ECO:0000259" key="7">
    <source>
        <dbReference type="Pfam" id="PF07980"/>
    </source>
</evidence>
<reference evidence="9 10" key="1">
    <citation type="submission" date="2021-05" db="EMBL/GenBank/DDBJ databases">
        <title>A Polyphasic approach of four new species of the genus Ohtaekwangia: Ohtaekwangia histidinii sp. nov., Ohtaekwangia cretensis sp. nov., Ohtaekwangia indiensis sp. nov., Ohtaekwangia reichenbachii sp. nov. from diverse environment.</title>
        <authorList>
            <person name="Octaviana S."/>
        </authorList>
    </citation>
    <scope>NUCLEOTIDE SEQUENCE [LARGE SCALE GENOMIC DNA]</scope>
    <source>
        <strain evidence="9 10">PWU4</strain>
    </source>
</reference>
<dbReference type="GO" id="GO:0009279">
    <property type="term" value="C:cell outer membrane"/>
    <property type="evidence" value="ECO:0007669"/>
    <property type="project" value="UniProtKB-SubCell"/>
</dbReference>
<proteinExistence type="inferred from homology"/>
<keyword evidence="10" id="KW-1185">Reference proteome</keyword>
<evidence type="ECO:0000313" key="9">
    <source>
        <dbReference type="EMBL" id="MBT1695304.1"/>
    </source>
</evidence>